<dbReference type="PANTHER" id="PTHR35525">
    <property type="entry name" value="BLL6575 PROTEIN"/>
    <property type="match status" value="1"/>
</dbReference>
<dbReference type="Proteomes" id="UP000432464">
    <property type="component" value="Unassembled WGS sequence"/>
</dbReference>
<dbReference type="AlphaFoldDB" id="A0A6I3L228"/>
<dbReference type="InterPro" id="IPR021005">
    <property type="entry name" value="Znf_CGNR"/>
</dbReference>
<reference evidence="2 3" key="1">
    <citation type="submission" date="2019-11" db="EMBL/GenBank/DDBJ databases">
        <title>Nocardia sp. nov. CT2-14 isolated from soil.</title>
        <authorList>
            <person name="Kanchanasin P."/>
            <person name="Tanasupawat S."/>
            <person name="Yuki M."/>
            <person name="Kudo T."/>
        </authorList>
    </citation>
    <scope>NUCLEOTIDE SEQUENCE [LARGE SCALE GENOMIC DNA]</scope>
    <source>
        <strain evidence="2 3">CT2-14</strain>
    </source>
</reference>
<feature type="domain" description="Zinc finger CGNR" evidence="1">
    <location>
        <begin position="138"/>
        <end position="180"/>
    </location>
</feature>
<gene>
    <name evidence="2" type="ORF">GLP40_18130</name>
</gene>
<dbReference type="InterPro" id="IPR010852">
    <property type="entry name" value="ABATE"/>
</dbReference>
<proteinExistence type="predicted"/>
<dbReference type="PANTHER" id="PTHR35525:SF3">
    <property type="entry name" value="BLL6575 PROTEIN"/>
    <property type="match status" value="1"/>
</dbReference>
<dbReference type="SUPFAM" id="SSF160904">
    <property type="entry name" value="Jann2411-like"/>
    <property type="match status" value="1"/>
</dbReference>
<dbReference type="InterPro" id="IPR023286">
    <property type="entry name" value="ABATE_dom_sf"/>
</dbReference>
<sequence length="186" mass="20219">MSTLTDPHLFVSGNLALNFIGTVGERRTTFLDRLTTADDLAEWVVAAGILDTAPDCAGALERAVRLREAGWRLMLATLEGTPTAEADRALANRHAHDTLPELTLRADGSVRRSGTIDSALAAIARSAIELLGSPERDRLKECGRDACTRLYIDTSRGGSRRWCDMTVCGNRAKSKAFRARNTEPAH</sequence>
<comment type="caution">
    <text evidence="2">The sequence shown here is derived from an EMBL/GenBank/DDBJ whole genome shotgun (WGS) entry which is preliminary data.</text>
</comment>
<name>A0A6I3L228_9NOCA</name>
<dbReference type="EMBL" id="WMBB01000008">
    <property type="protein sequence ID" value="MTE14675.1"/>
    <property type="molecule type" value="Genomic_DNA"/>
</dbReference>
<evidence type="ECO:0000259" key="1">
    <source>
        <dbReference type="Pfam" id="PF11706"/>
    </source>
</evidence>
<keyword evidence="3" id="KW-1185">Reference proteome</keyword>
<evidence type="ECO:0000313" key="2">
    <source>
        <dbReference type="EMBL" id="MTE14675.1"/>
    </source>
</evidence>
<dbReference type="Pfam" id="PF11706">
    <property type="entry name" value="zf-CGNR"/>
    <property type="match status" value="1"/>
</dbReference>
<dbReference type="Gene3D" id="1.10.3300.10">
    <property type="entry name" value="Jann2411-like domain"/>
    <property type="match status" value="1"/>
</dbReference>
<dbReference type="Pfam" id="PF07336">
    <property type="entry name" value="ABATE"/>
    <property type="match status" value="1"/>
</dbReference>
<dbReference type="RefSeq" id="WP_154789139.1">
    <property type="nucleotide sequence ID" value="NZ_WMBB01000008.1"/>
</dbReference>
<accession>A0A6I3L228</accession>
<organism evidence="2 3">
    <name type="scientific">Nocardia aurantiaca</name>
    <dbReference type="NCBI Taxonomy" id="2675850"/>
    <lineage>
        <taxon>Bacteria</taxon>
        <taxon>Bacillati</taxon>
        <taxon>Actinomycetota</taxon>
        <taxon>Actinomycetes</taxon>
        <taxon>Mycobacteriales</taxon>
        <taxon>Nocardiaceae</taxon>
        <taxon>Nocardia</taxon>
    </lineage>
</organism>
<protein>
    <recommendedName>
        <fullName evidence="1">Zinc finger CGNR domain-containing protein</fullName>
    </recommendedName>
</protein>
<evidence type="ECO:0000313" key="3">
    <source>
        <dbReference type="Proteomes" id="UP000432464"/>
    </source>
</evidence>